<dbReference type="Gene3D" id="3.30.70.360">
    <property type="match status" value="1"/>
</dbReference>
<dbReference type="InterPro" id="IPR002933">
    <property type="entry name" value="Peptidase_M20"/>
</dbReference>
<keyword evidence="2" id="KW-0479">Metal-binding</keyword>
<keyword evidence="3" id="KW-0378">Hydrolase</keyword>
<evidence type="ECO:0000256" key="1">
    <source>
        <dbReference type="ARBA" id="ARBA00022670"/>
    </source>
</evidence>
<name>A0AA41BXE4_9GAMM</name>
<feature type="domain" description="Peptidase M20 dimerisation" evidence="4">
    <location>
        <begin position="203"/>
        <end position="354"/>
    </location>
</feature>
<comment type="caution">
    <text evidence="5">The sequence shown here is derived from an EMBL/GenBank/DDBJ whole genome shotgun (WGS) entry which is preliminary data.</text>
</comment>
<accession>A0AA41BXE4</accession>
<dbReference type="Proteomes" id="UP000705283">
    <property type="component" value="Unassembled WGS sequence"/>
</dbReference>
<gene>
    <name evidence="5" type="ORF">ITX54_15660</name>
</gene>
<dbReference type="NCBIfam" id="NF005478">
    <property type="entry name" value="PRK07079.1"/>
    <property type="match status" value="1"/>
</dbReference>
<evidence type="ECO:0000313" key="5">
    <source>
        <dbReference type="EMBL" id="MBF6638101.1"/>
    </source>
</evidence>
<dbReference type="SUPFAM" id="SSF53187">
    <property type="entry name" value="Zn-dependent exopeptidases"/>
    <property type="match status" value="1"/>
</dbReference>
<dbReference type="PANTHER" id="PTHR43270:SF12">
    <property type="entry name" value="SUCCINYL-DIAMINOPIMELATE DESUCCINYLASE"/>
    <property type="match status" value="1"/>
</dbReference>
<dbReference type="Pfam" id="PF01546">
    <property type="entry name" value="Peptidase_M20"/>
    <property type="match status" value="1"/>
</dbReference>
<dbReference type="GO" id="GO:0008233">
    <property type="term" value="F:peptidase activity"/>
    <property type="evidence" value="ECO:0007669"/>
    <property type="project" value="UniProtKB-KW"/>
</dbReference>
<evidence type="ECO:0000256" key="2">
    <source>
        <dbReference type="ARBA" id="ARBA00022723"/>
    </source>
</evidence>
<dbReference type="GO" id="GO:0046872">
    <property type="term" value="F:metal ion binding"/>
    <property type="evidence" value="ECO:0007669"/>
    <property type="project" value="UniProtKB-KW"/>
</dbReference>
<evidence type="ECO:0000256" key="3">
    <source>
        <dbReference type="ARBA" id="ARBA00022801"/>
    </source>
</evidence>
<evidence type="ECO:0000259" key="4">
    <source>
        <dbReference type="Pfam" id="PF07687"/>
    </source>
</evidence>
<proteinExistence type="predicted"/>
<dbReference type="Pfam" id="PF07687">
    <property type="entry name" value="M20_dimer"/>
    <property type="match status" value="1"/>
</dbReference>
<organism evidence="5 6">
    <name type="scientific">Rouxiella silvae</name>
    <dbReference type="NCBI Taxonomy" id="1646373"/>
    <lineage>
        <taxon>Bacteria</taxon>
        <taxon>Pseudomonadati</taxon>
        <taxon>Pseudomonadota</taxon>
        <taxon>Gammaproteobacteria</taxon>
        <taxon>Enterobacterales</taxon>
        <taxon>Yersiniaceae</taxon>
        <taxon>Rouxiella</taxon>
    </lineage>
</organism>
<reference evidence="5" key="2">
    <citation type="submission" date="2022-09" db="EMBL/GenBank/DDBJ databases">
        <title>Rouxiella aceris sp. nov., isolated from tree sap and emended description of the genus Rhouxiella.</title>
        <authorList>
            <person name="Kim I.S."/>
        </authorList>
    </citation>
    <scope>NUCLEOTIDE SEQUENCE</scope>
    <source>
        <strain evidence="5">SAP-2</strain>
    </source>
</reference>
<dbReference type="InterPro" id="IPR051458">
    <property type="entry name" value="Cyt/Met_Dipeptidase"/>
</dbReference>
<evidence type="ECO:0000313" key="6">
    <source>
        <dbReference type="Proteomes" id="UP000705283"/>
    </source>
</evidence>
<dbReference type="PANTHER" id="PTHR43270">
    <property type="entry name" value="BETA-ALA-HIS DIPEPTIDASE"/>
    <property type="match status" value="1"/>
</dbReference>
<keyword evidence="1" id="KW-0645">Protease</keyword>
<sequence length="479" mass="52635">MTVEKAVSQALGWFDRGEFKAVLARRVALATESQSTQRDALLLRYFDQEISPSLLAMGFELQLLDNPHAANRPFLIATRIEDPSLPTVLSYGHGDVVFGDDENWSEGLDPWVLFEDGDRWYGRGSADNKGQHSVNLAALEQVFAARDGIFGFNCKLLFEMGEEISSPGLAYICRIHKETLRADIFLASDGPRLNAERPTLFLGSRGAVNFRLTVNARDKDYHSGNWGGLLHNPGTVLANAVSCLINQQGQMQIAALKPPAVSAAIREILADVEVASTPGDPEIDVNWGEAGLSPAERLFAWNQMEVLSFLTGNPARPMNAIPASATAVCQLRFVVGTDWKNLQQHVRNHLDQHGFKQVEVEFLRGSPATRFDPTDPLVDWVLDVMKQSSDKKPALLPNLGGSLPNEVFADILGLPTLWVPHSYPACGQHAVDEHMLISIAREGLEIMTRLFWDLGCRGNALLAAHHQHAARNAIQGGVK</sequence>
<dbReference type="Gene3D" id="3.40.630.10">
    <property type="entry name" value="Zn peptidases"/>
    <property type="match status" value="1"/>
</dbReference>
<dbReference type="RefSeq" id="WP_194978350.1">
    <property type="nucleotide sequence ID" value="NZ_JADMKS010000006.1"/>
</dbReference>
<dbReference type="GO" id="GO:0006508">
    <property type="term" value="P:proteolysis"/>
    <property type="evidence" value="ECO:0007669"/>
    <property type="project" value="UniProtKB-KW"/>
</dbReference>
<dbReference type="EMBL" id="JADMKS010000006">
    <property type="protein sequence ID" value="MBF6638101.1"/>
    <property type="molecule type" value="Genomic_DNA"/>
</dbReference>
<reference evidence="5" key="1">
    <citation type="submission" date="2020-11" db="EMBL/GenBank/DDBJ databases">
        <authorList>
            <person name="Lee S.D."/>
        </authorList>
    </citation>
    <scope>NUCLEOTIDE SEQUENCE</scope>
    <source>
        <strain evidence="5">SAP-2</strain>
    </source>
</reference>
<dbReference type="AlphaFoldDB" id="A0AA41BXE4"/>
<dbReference type="InterPro" id="IPR011650">
    <property type="entry name" value="Peptidase_M20_dimer"/>
</dbReference>
<protein>
    <submittedName>
        <fullName evidence="5">M20 family metallopeptidase</fullName>
    </submittedName>
</protein>